<dbReference type="Proteomes" id="UP000266340">
    <property type="component" value="Unassembled WGS sequence"/>
</dbReference>
<dbReference type="EMBL" id="QXJM01000048">
    <property type="protein sequence ID" value="RIE00833.1"/>
    <property type="molecule type" value="Genomic_DNA"/>
</dbReference>
<reference evidence="2 3" key="1">
    <citation type="submission" date="2018-09" db="EMBL/GenBank/DDBJ databases">
        <title>Cohnella cavernae sp. nov., isolated from a karst cave.</title>
        <authorList>
            <person name="Zhu H."/>
        </authorList>
    </citation>
    <scope>NUCLEOTIDE SEQUENCE [LARGE SCALE GENOMIC DNA]</scope>
    <source>
        <strain evidence="2 3">K2E09-144</strain>
    </source>
</reference>
<keyword evidence="3" id="KW-1185">Reference proteome</keyword>
<sequence>MKHIFLSRKGSQLIEIKKTLGRVVDYFPVLKTENTIGGLYTAITEMIGFKCMKKEKQWASPYGTNRFVEEFYRFYELNEEGGFVQNKKHFPLVARFCFGLYHQVKMRIKSSKQKRYCVLHFSIILSALCLMHAIIFIA</sequence>
<protein>
    <submittedName>
        <fullName evidence="2">Uncharacterized protein</fullName>
    </submittedName>
</protein>
<evidence type="ECO:0000313" key="3">
    <source>
        <dbReference type="Proteomes" id="UP000266340"/>
    </source>
</evidence>
<name>A0A398CDP3_9BACL</name>
<feature type="transmembrane region" description="Helical" evidence="1">
    <location>
        <begin position="116"/>
        <end position="137"/>
    </location>
</feature>
<gene>
    <name evidence="2" type="ORF">D3H35_27010</name>
</gene>
<comment type="caution">
    <text evidence="2">The sequence shown here is derived from an EMBL/GenBank/DDBJ whole genome shotgun (WGS) entry which is preliminary data.</text>
</comment>
<evidence type="ECO:0000256" key="1">
    <source>
        <dbReference type="SAM" id="Phobius"/>
    </source>
</evidence>
<accession>A0A398CDP3</accession>
<keyword evidence="1" id="KW-0472">Membrane</keyword>
<dbReference type="AlphaFoldDB" id="A0A398CDP3"/>
<proteinExistence type="predicted"/>
<keyword evidence="1" id="KW-1133">Transmembrane helix</keyword>
<keyword evidence="1" id="KW-0812">Transmembrane</keyword>
<evidence type="ECO:0000313" key="2">
    <source>
        <dbReference type="EMBL" id="RIE00833.1"/>
    </source>
</evidence>
<organism evidence="2 3">
    <name type="scientific">Cohnella faecalis</name>
    <dbReference type="NCBI Taxonomy" id="2315694"/>
    <lineage>
        <taxon>Bacteria</taxon>
        <taxon>Bacillati</taxon>
        <taxon>Bacillota</taxon>
        <taxon>Bacilli</taxon>
        <taxon>Bacillales</taxon>
        <taxon>Paenibacillaceae</taxon>
        <taxon>Cohnella</taxon>
    </lineage>
</organism>